<keyword evidence="1" id="KW-0732">Signal</keyword>
<name>A0A562TCK1_CHIJA</name>
<reference evidence="2 3" key="1">
    <citation type="journal article" date="2013" name="Stand. Genomic Sci.">
        <title>Genomic Encyclopedia of Type Strains, Phase I: The one thousand microbial genomes (KMG-I) project.</title>
        <authorList>
            <person name="Kyrpides N.C."/>
            <person name="Woyke T."/>
            <person name="Eisen J.A."/>
            <person name="Garrity G."/>
            <person name="Lilburn T.G."/>
            <person name="Beck B.J."/>
            <person name="Whitman W.B."/>
            <person name="Hugenholtz P."/>
            <person name="Klenk H.P."/>
        </authorList>
    </citation>
    <scope>NUCLEOTIDE SEQUENCE [LARGE SCALE GENOMIC DNA]</scope>
    <source>
        <strain evidence="2 3">DSM 13484</strain>
    </source>
</reference>
<dbReference type="EMBL" id="VLLG01000002">
    <property type="protein sequence ID" value="TWI91008.1"/>
    <property type="molecule type" value="Genomic_DNA"/>
</dbReference>
<keyword evidence="3" id="KW-1185">Reference proteome</keyword>
<dbReference type="RefSeq" id="WP_145710182.1">
    <property type="nucleotide sequence ID" value="NZ_BAAAFY010000001.1"/>
</dbReference>
<proteinExistence type="predicted"/>
<dbReference type="Proteomes" id="UP000316778">
    <property type="component" value="Unassembled WGS sequence"/>
</dbReference>
<sequence length="302" mass="32682">MRKAILLLSTLLPIFSCAGSAGRGENTGSDSLTAQSTVEKAAFGEGKITVDIYFPDNPLSKVLNKIDPAKGNMQEQFATLSKTLTAEDAQQINRVMKGNPIQAMMVMFSPLLKNEIFVREGNATAKCDGLVYHLENQLEGNAGKGKIFLQSQADKGNQVTFSYDKDFLGQSQVQTVFERDKYDRAETGETAQVAGYNCTKAVYTLKPGGGPGVGKLEVWTSAQMPRSLNFIHPFYLDEDHGIMKIVLFLDGGSSMVYEFKKVLPGEVSAADMAIQESQPVYDAATAGTALSGKIMGVMFGTK</sequence>
<organism evidence="2 3">
    <name type="scientific">Chitinophaga japonensis</name>
    <name type="common">Flexibacter japonensis</name>
    <dbReference type="NCBI Taxonomy" id="104662"/>
    <lineage>
        <taxon>Bacteria</taxon>
        <taxon>Pseudomonadati</taxon>
        <taxon>Bacteroidota</taxon>
        <taxon>Chitinophagia</taxon>
        <taxon>Chitinophagales</taxon>
        <taxon>Chitinophagaceae</taxon>
        <taxon>Chitinophaga</taxon>
    </lineage>
</organism>
<comment type="caution">
    <text evidence="2">The sequence shown here is derived from an EMBL/GenBank/DDBJ whole genome shotgun (WGS) entry which is preliminary data.</text>
</comment>
<evidence type="ECO:0000313" key="2">
    <source>
        <dbReference type="EMBL" id="TWI91008.1"/>
    </source>
</evidence>
<evidence type="ECO:0000256" key="1">
    <source>
        <dbReference type="SAM" id="SignalP"/>
    </source>
</evidence>
<evidence type="ECO:0008006" key="4">
    <source>
        <dbReference type="Google" id="ProtNLM"/>
    </source>
</evidence>
<dbReference type="AlphaFoldDB" id="A0A562TCK1"/>
<gene>
    <name evidence="2" type="ORF">LX66_0369</name>
</gene>
<dbReference type="OrthoDB" id="871084at2"/>
<accession>A0A562TCK1</accession>
<feature type="chain" id="PRO_5021972600" description="DUF4412 domain-containing protein" evidence="1">
    <location>
        <begin position="19"/>
        <end position="302"/>
    </location>
</feature>
<feature type="signal peptide" evidence="1">
    <location>
        <begin position="1"/>
        <end position="18"/>
    </location>
</feature>
<protein>
    <recommendedName>
        <fullName evidence="4">DUF4412 domain-containing protein</fullName>
    </recommendedName>
</protein>
<evidence type="ECO:0000313" key="3">
    <source>
        <dbReference type="Proteomes" id="UP000316778"/>
    </source>
</evidence>